<evidence type="ECO:0000313" key="1">
    <source>
        <dbReference type="EMBL" id="KAI4304600.1"/>
    </source>
</evidence>
<organism evidence="1 2">
    <name type="scientific">Melastoma candidum</name>
    <dbReference type="NCBI Taxonomy" id="119954"/>
    <lineage>
        <taxon>Eukaryota</taxon>
        <taxon>Viridiplantae</taxon>
        <taxon>Streptophyta</taxon>
        <taxon>Embryophyta</taxon>
        <taxon>Tracheophyta</taxon>
        <taxon>Spermatophyta</taxon>
        <taxon>Magnoliopsida</taxon>
        <taxon>eudicotyledons</taxon>
        <taxon>Gunneridae</taxon>
        <taxon>Pentapetalae</taxon>
        <taxon>rosids</taxon>
        <taxon>malvids</taxon>
        <taxon>Myrtales</taxon>
        <taxon>Melastomataceae</taxon>
        <taxon>Melastomatoideae</taxon>
        <taxon>Melastomateae</taxon>
        <taxon>Melastoma</taxon>
    </lineage>
</organism>
<proteinExistence type="predicted"/>
<dbReference type="Proteomes" id="UP001057402">
    <property type="component" value="Chromosome 12"/>
</dbReference>
<comment type="caution">
    <text evidence="1">The sequence shown here is derived from an EMBL/GenBank/DDBJ whole genome shotgun (WGS) entry which is preliminary data.</text>
</comment>
<accession>A0ACB9L451</accession>
<gene>
    <name evidence="1" type="ORF">MLD38_040085</name>
</gene>
<reference evidence="2" key="1">
    <citation type="journal article" date="2023" name="Front. Plant Sci.">
        <title>Chromosomal-level genome assembly of Melastoma candidum provides insights into trichome evolution.</title>
        <authorList>
            <person name="Zhong Y."/>
            <person name="Wu W."/>
            <person name="Sun C."/>
            <person name="Zou P."/>
            <person name="Liu Y."/>
            <person name="Dai S."/>
            <person name="Zhou R."/>
        </authorList>
    </citation>
    <scope>NUCLEOTIDE SEQUENCE [LARGE SCALE GENOMIC DNA]</scope>
</reference>
<dbReference type="EMBL" id="CM042891">
    <property type="protein sequence ID" value="KAI4304600.1"/>
    <property type="molecule type" value="Genomic_DNA"/>
</dbReference>
<keyword evidence="2" id="KW-1185">Reference proteome</keyword>
<name>A0ACB9L451_9MYRT</name>
<protein>
    <submittedName>
        <fullName evidence="1">Uncharacterized protein</fullName>
    </submittedName>
</protein>
<sequence length="327" mass="35298">MAVPAAAAIFSFPTEKRLVEWGWGWGWSGSSSSLVSWPSIRSQPNPLRADGDGRPLTTNTELFSLSVGAHLIPHPRKVDKGGEDAFLVSSHNGGVIAVADGVSGWAERNVDPSLFSKELMASALSFVADDEVNFDPRMLLKKAHAAIRSVGSATVTIAMLQTDGVLKVANLGDCGLKIIRRGLIIFSTTPQEHYFDCPFQLSSETLSQTSLDAVLSTVQLMEKDIIVMGSDGLFDNVFDKEITSTVAECEDVSEAAKALAELARTHSMDLAFDSPYSMEARSRGFDVPFWKKLVGIRLTGGKLDDITVVVGRVVKMLNSLEGMADMD</sequence>
<evidence type="ECO:0000313" key="2">
    <source>
        <dbReference type="Proteomes" id="UP001057402"/>
    </source>
</evidence>